<evidence type="ECO:0000313" key="2">
    <source>
        <dbReference type="Proteomes" id="UP001330016"/>
    </source>
</evidence>
<organism evidence="1 2">
    <name type="scientific">Schleiferilactobacillus harbinensis</name>
    <dbReference type="NCBI Taxonomy" id="304207"/>
    <lineage>
        <taxon>Bacteria</taxon>
        <taxon>Bacillati</taxon>
        <taxon>Bacillota</taxon>
        <taxon>Bacilli</taxon>
        <taxon>Lactobacillales</taxon>
        <taxon>Lactobacillaceae</taxon>
        <taxon>Schleiferilactobacillus</taxon>
    </lineage>
</organism>
<protein>
    <submittedName>
        <fullName evidence="1">Uncharacterized protein</fullName>
    </submittedName>
</protein>
<comment type="caution">
    <text evidence="1">The sequence shown here is derived from an EMBL/GenBank/DDBJ whole genome shotgun (WGS) entry which is preliminary data.</text>
</comment>
<sequence>MNNTIRIEDNEDDFSFYSVKDMTDNLACVLTKGVYKTDAGWVAVMPGHEQEVAQQMVFALCDVMGWDDIPEKYGDPDD</sequence>
<name>A0ABU7SVZ5_9LACO</name>
<reference evidence="1 2" key="1">
    <citation type="submission" date="2023-02" db="EMBL/GenBank/DDBJ databases">
        <title>The predominant lactic acid bacteria and yeasts involved in the spontaneous fermentation of millet during the production of the traditional porridge Hausa koko in Ghana.</title>
        <authorList>
            <person name="Atter A."/>
            <person name="Diaz M."/>
        </authorList>
    </citation>
    <scope>NUCLEOTIDE SEQUENCE [LARGE SCALE GENOMIC DNA]</scope>
    <source>
        <strain evidence="1 2">FI11640</strain>
    </source>
</reference>
<dbReference type="EMBL" id="JAQSGK010000001">
    <property type="protein sequence ID" value="MEE6714300.1"/>
    <property type="molecule type" value="Genomic_DNA"/>
</dbReference>
<dbReference type="Proteomes" id="UP001330016">
    <property type="component" value="Unassembled WGS sequence"/>
</dbReference>
<proteinExistence type="predicted"/>
<keyword evidence="2" id="KW-1185">Reference proteome</keyword>
<accession>A0ABU7SVZ5</accession>
<evidence type="ECO:0000313" key="1">
    <source>
        <dbReference type="EMBL" id="MEE6714300.1"/>
    </source>
</evidence>
<dbReference type="RefSeq" id="WP_331243026.1">
    <property type="nucleotide sequence ID" value="NZ_JAQSGJ010000001.1"/>
</dbReference>
<gene>
    <name evidence="1" type="ORF">PS435_00385</name>
</gene>